<dbReference type="PANTHER" id="PTHR11476">
    <property type="entry name" value="HISTIDYL-TRNA SYNTHETASE"/>
    <property type="match status" value="1"/>
</dbReference>
<keyword evidence="5" id="KW-0547">Nucleotide-binding</keyword>
<feature type="domain" description="Aminoacyl-transfer RNA synthetases class-II family profile" evidence="12">
    <location>
        <begin position="483"/>
        <end position="805"/>
    </location>
</feature>
<dbReference type="GO" id="GO:0006427">
    <property type="term" value="P:histidyl-tRNA aminoacylation"/>
    <property type="evidence" value="ECO:0000318"/>
    <property type="project" value="GO_Central"/>
</dbReference>
<protein>
    <recommendedName>
        <fullName evidence="3">Histidine--tRNA ligase, cytoplasmic</fullName>
        <ecNumber evidence="2">6.1.1.21</ecNumber>
    </recommendedName>
    <alternativeName>
        <fullName evidence="9">Histidyl-tRNA synthetase</fullName>
    </alternativeName>
</protein>
<keyword evidence="6" id="KW-0067">ATP-binding</keyword>
<feature type="region of interest" description="Disordered" evidence="11">
    <location>
        <begin position="384"/>
        <end position="407"/>
    </location>
</feature>
<dbReference type="Gene3D" id="3.40.50.800">
    <property type="entry name" value="Anticodon-binding domain"/>
    <property type="match status" value="1"/>
</dbReference>
<dbReference type="CDD" id="cd00859">
    <property type="entry name" value="HisRS_anticodon"/>
    <property type="match status" value="1"/>
</dbReference>
<dbReference type="HAMAP" id="MF_00127">
    <property type="entry name" value="His_tRNA_synth"/>
    <property type="match status" value="1"/>
</dbReference>
<dbReference type="InterPro" id="IPR006195">
    <property type="entry name" value="aa-tRNA-synth_II"/>
</dbReference>
<evidence type="ECO:0000256" key="7">
    <source>
        <dbReference type="ARBA" id="ARBA00022917"/>
    </source>
</evidence>
<dbReference type="GO" id="GO:0005739">
    <property type="term" value="C:mitochondrion"/>
    <property type="evidence" value="ECO:0000318"/>
    <property type="project" value="GO_Central"/>
</dbReference>
<dbReference type="GO" id="GO:0004821">
    <property type="term" value="F:histidine-tRNA ligase activity"/>
    <property type="evidence" value="ECO:0000318"/>
    <property type="project" value="GO_Central"/>
</dbReference>
<comment type="caution">
    <text evidence="13">The sequence shown here is derived from an EMBL/GenBank/DDBJ whole genome shotgun (WGS) entry which is preliminary data.</text>
</comment>
<dbReference type="GO" id="GO:0005829">
    <property type="term" value="C:cytosol"/>
    <property type="evidence" value="ECO:0000318"/>
    <property type="project" value="GO_Central"/>
</dbReference>
<dbReference type="OrthoDB" id="1906957at2759"/>
<evidence type="ECO:0000256" key="1">
    <source>
        <dbReference type="ARBA" id="ARBA00008226"/>
    </source>
</evidence>
<dbReference type="PROSITE" id="PS50862">
    <property type="entry name" value="AA_TRNA_LIGASE_II"/>
    <property type="match status" value="1"/>
</dbReference>
<sequence length="922" mass="101467">MAASSSIVFIGGKGAILTPDHIYAVSRGLASVQIDESAFEKLLSNTASSRTAPIVSSVAPIRFIRREESRAALLVILNKLVHSDSRGVQSAIPVLSVDLLNRKCEAERLDFGSVSGFITSLYGLSGKKEPAATTKDEEFVIDNSFGVSNALCGILDCVSSSLVVLLDAVSALSCEAAGLDISSFDLFVSGDGFSVKDETDVAGNLKMLLFGSKLVGKVPSRYSTEIPTVNGSVREAVRLLHLRSRVELNSVIKTRKTPIMVSSGKDNALARLVVHLGLAVSYAGESCLGRIKLNLDSISDPDLKLKMFFALQNGCGFNTTNDTINLNEIFYSLRDVFKLIPTNDTLQSVYDILVKLREVIAWEAAIALFVMEMDISKEVSQSISEGNSGNVKAERKNEKKKKKTSGKAGSFVLGKGTSIIRQMLKENLAIENGNLDVSVLSRWAQELSSFFHPMNARLYLLFDKIKEIVQSNEVRRLPKIPKGTRDFGKEQMAIRERAFSVILGIFKRHGAVGLDTPVFELRETLMGKYGEDSKLIYDLADQGGEICSLRYDLTVPFARYLAMNNITSLKRYQIGKVYRRDNPSKGRYREFYQCDFDIAGQQGKMEPDFEVLKVLTELLDELEIGDYEVKFNHRKLLDGMLEICGVPSEKFRTVCSSIDKLDKQSFDQVKIELVDEKGLTIEVAEKIGSFVKKRGPAFDILSDLTGEGSLFSQNKESILALEELGVLFNALNKANALDKIVFDLSLARGLDYYTGVIFEAVMKGSNQVGSIAAGGRYDNLVGMFSGKQVPAVGISLGIERVFTIMESNSQAGNQEIRSTETQVLVAVLGQDLTIAAEIVAEMWNAKIAAEFGVHKNVMKHIKRAVDGGIPWMVIIGESEQAQGIVKLKDIKANKEETLSRDQIVVELQTRLNTLSLRRYTIV</sequence>
<dbReference type="InterPro" id="IPR045864">
    <property type="entry name" value="aa-tRNA-synth_II/BPL/LPL"/>
</dbReference>
<evidence type="ECO:0000256" key="4">
    <source>
        <dbReference type="ARBA" id="ARBA00022598"/>
    </source>
</evidence>
<proteinExistence type="inferred from homology"/>
<dbReference type="Gene3D" id="3.30.930.10">
    <property type="entry name" value="Bira Bifunctional Protein, Domain 2"/>
    <property type="match status" value="1"/>
</dbReference>
<dbReference type="EMBL" id="LFYR01001158">
    <property type="protein sequence ID" value="KMZ64390.1"/>
    <property type="molecule type" value="Genomic_DNA"/>
</dbReference>
<evidence type="ECO:0000256" key="8">
    <source>
        <dbReference type="ARBA" id="ARBA00023146"/>
    </source>
</evidence>
<evidence type="ECO:0000313" key="14">
    <source>
        <dbReference type="Proteomes" id="UP000036987"/>
    </source>
</evidence>
<dbReference type="GO" id="GO:0032543">
    <property type="term" value="P:mitochondrial translation"/>
    <property type="evidence" value="ECO:0000318"/>
    <property type="project" value="GO_Central"/>
</dbReference>
<keyword evidence="14" id="KW-1185">Reference proteome</keyword>
<evidence type="ECO:0000256" key="9">
    <source>
        <dbReference type="ARBA" id="ARBA00030619"/>
    </source>
</evidence>
<evidence type="ECO:0000256" key="5">
    <source>
        <dbReference type="ARBA" id="ARBA00022741"/>
    </source>
</evidence>
<organism evidence="13 14">
    <name type="scientific">Zostera marina</name>
    <name type="common">Eelgrass</name>
    <dbReference type="NCBI Taxonomy" id="29655"/>
    <lineage>
        <taxon>Eukaryota</taxon>
        <taxon>Viridiplantae</taxon>
        <taxon>Streptophyta</taxon>
        <taxon>Embryophyta</taxon>
        <taxon>Tracheophyta</taxon>
        <taxon>Spermatophyta</taxon>
        <taxon>Magnoliopsida</taxon>
        <taxon>Liliopsida</taxon>
        <taxon>Zosteraceae</taxon>
        <taxon>Zostera</taxon>
    </lineage>
</organism>
<dbReference type="AlphaFoldDB" id="A0A0K9P882"/>
<comment type="catalytic activity">
    <reaction evidence="10">
        <text>tRNA(His) + L-histidine + ATP = L-histidyl-tRNA(His) + AMP + diphosphate + H(+)</text>
        <dbReference type="Rhea" id="RHEA:17313"/>
        <dbReference type="Rhea" id="RHEA-COMP:9665"/>
        <dbReference type="Rhea" id="RHEA-COMP:9689"/>
        <dbReference type="ChEBI" id="CHEBI:15378"/>
        <dbReference type="ChEBI" id="CHEBI:30616"/>
        <dbReference type="ChEBI" id="CHEBI:33019"/>
        <dbReference type="ChEBI" id="CHEBI:57595"/>
        <dbReference type="ChEBI" id="CHEBI:78442"/>
        <dbReference type="ChEBI" id="CHEBI:78527"/>
        <dbReference type="ChEBI" id="CHEBI:456215"/>
        <dbReference type="EC" id="6.1.1.21"/>
    </reaction>
</comment>
<dbReference type="EC" id="6.1.1.21" evidence="2"/>
<dbReference type="NCBIfam" id="TIGR00442">
    <property type="entry name" value="hisS"/>
    <property type="match status" value="1"/>
</dbReference>
<evidence type="ECO:0000256" key="2">
    <source>
        <dbReference type="ARBA" id="ARBA00012815"/>
    </source>
</evidence>
<dbReference type="InterPro" id="IPR004154">
    <property type="entry name" value="Anticodon-bd"/>
</dbReference>
<dbReference type="GO" id="GO:0005524">
    <property type="term" value="F:ATP binding"/>
    <property type="evidence" value="ECO:0007669"/>
    <property type="project" value="UniProtKB-KW"/>
</dbReference>
<evidence type="ECO:0000256" key="3">
    <source>
        <dbReference type="ARBA" id="ARBA00015302"/>
    </source>
</evidence>
<evidence type="ECO:0000256" key="10">
    <source>
        <dbReference type="ARBA" id="ARBA00047639"/>
    </source>
</evidence>
<keyword evidence="7" id="KW-0648">Protein biosynthesis</keyword>
<evidence type="ECO:0000256" key="6">
    <source>
        <dbReference type="ARBA" id="ARBA00022840"/>
    </source>
</evidence>
<dbReference type="InterPro" id="IPR033656">
    <property type="entry name" value="HisRS_anticodon"/>
</dbReference>
<dbReference type="Pfam" id="PF13393">
    <property type="entry name" value="tRNA-synt_His"/>
    <property type="match status" value="1"/>
</dbReference>
<evidence type="ECO:0000256" key="11">
    <source>
        <dbReference type="SAM" id="MobiDB-lite"/>
    </source>
</evidence>
<dbReference type="FunFam" id="3.40.50.800:FF:000012">
    <property type="entry name" value="Histidine--tRNA ligase, cytoplasmic"/>
    <property type="match status" value="1"/>
</dbReference>
<dbReference type="InterPro" id="IPR041715">
    <property type="entry name" value="HisRS-like_core"/>
</dbReference>
<evidence type="ECO:0000313" key="13">
    <source>
        <dbReference type="EMBL" id="KMZ64390.1"/>
    </source>
</evidence>
<dbReference type="FunFam" id="3.30.930.10:FF:000061">
    <property type="entry name" value="Histidine--tRNA ligase, cytoplasmic"/>
    <property type="match status" value="1"/>
</dbReference>
<reference evidence="14" key="1">
    <citation type="journal article" date="2016" name="Nature">
        <title>The genome of the seagrass Zostera marina reveals angiosperm adaptation to the sea.</title>
        <authorList>
            <person name="Olsen J.L."/>
            <person name="Rouze P."/>
            <person name="Verhelst B."/>
            <person name="Lin Y.-C."/>
            <person name="Bayer T."/>
            <person name="Collen J."/>
            <person name="Dattolo E."/>
            <person name="De Paoli E."/>
            <person name="Dittami S."/>
            <person name="Maumus F."/>
            <person name="Michel G."/>
            <person name="Kersting A."/>
            <person name="Lauritano C."/>
            <person name="Lohaus R."/>
            <person name="Toepel M."/>
            <person name="Tonon T."/>
            <person name="Vanneste K."/>
            <person name="Amirebrahimi M."/>
            <person name="Brakel J."/>
            <person name="Bostroem C."/>
            <person name="Chovatia M."/>
            <person name="Grimwood J."/>
            <person name="Jenkins J.W."/>
            <person name="Jueterbock A."/>
            <person name="Mraz A."/>
            <person name="Stam W.T."/>
            <person name="Tice H."/>
            <person name="Bornberg-Bauer E."/>
            <person name="Green P.J."/>
            <person name="Pearson G.A."/>
            <person name="Procaccini G."/>
            <person name="Duarte C.M."/>
            <person name="Schmutz J."/>
            <person name="Reusch T.B.H."/>
            <person name="Van de Peer Y."/>
        </authorList>
    </citation>
    <scope>NUCLEOTIDE SEQUENCE [LARGE SCALE GENOMIC DNA]</scope>
    <source>
        <strain evidence="14">cv. Finnish</strain>
    </source>
</reference>
<comment type="similarity">
    <text evidence="1">Belongs to the class-II aminoacyl-tRNA synthetase family.</text>
</comment>
<dbReference type="InterPro" id="IPR036621">
    <property type="entry name" value="Anticodon-bd_dom_sf"/>
</dbReference>
<dbReference type="GO" id="GO:0003723">
    <property type="term" value="F:RNA binding"/>
    <property type="evidence" value="ECO:0000318"/>
    <property type="project" value="GO_Central"/>
</dbReference>
<dbReference type="CDD" id="cd00773">
    <property type="entry name" value="HisRS-like_core"/>
    <property type="match status" value="1"/>
</dbReference>
<gene>
    <name evidence="13" type="ORF">ZOSMA_372G00110</name>
</gene>
<dbReference type="STRING" id="29655.A0A0K9P882"/>
<dbReference type="OMA" id="IDCCASP"/>
<accession>A0A0K9P882</accession>
<keyword evidence="4 13" id="KW-0436">Ligase</keyword>
<dbReference type="SUPFAM" id="SSF55681">
    <property type="entry name" value="Class II aaRS and biotin synthetases"/>
    <property type="match status" value="1"/>
</dbReference>
<dbReference type="PANTHER" id="PTHR11476:SF7">
    <property type="entry name" value="HISTIDINE--TRNA LIGASE"/>
    <property type="match status" value="1"/>
</dbReference>
<evidence type="ECO:0000259" key="12">
    <source>
        <dbReference type="PROSITE" id="PS50862"/>
    </source>
</evidence>
<keyword evidence="8" id="KW-0030">Aminoacyl-tRNA synthetase</keyword>
<dbReference type="Pfam" id="PF03129">
    <property type="entry name" value="HGTP_anticodon"/>
    <property type="match status" value="1"/>
</dbReference>
<dbReference type="InterPro" id="IPR015807">
    <property type="entry name" value="His-tRNA-ligase"/>
</dbReference>
<name>A0A0K9P882_ZOSMR</name>
<dbReference type="Proteomes" id="UP000036987">
    <property type="component" value="Unassembled WGS sequence"/>
</dbReference>
<dbReference type="SUPFAM" id="SSF52954">
    <property type="entry name" value="Class II aaRS ABD-related"/>
    <property type="match status" value="1"/>
</dbReference>